<protein>
    <submittedName>
        <fullName evidence="1">Uncharacterized protein</fullName>
    </submittedName>
</protein>
<dbReference type="Proteomes" id="UP000002162">
    <property type="component" value="Chromosome"/>
</dbReference>
<name>A0A2C9DYN9_UREP2</name>
<dbReference type="EMBL" id="CP000942">
    <property type="protein sequence ID" value="ACA33019.1"/>
    <property type="molecule type" value="Genomic_DNA"/>
</dbReference>
<dbReference type="RefSeq" id="WP_006688645.1">
    <property type="nucleotide sequence ID" value="NC_010503.1"/>
</dbReference>
<evidence type="ECO:0000313" key="2">
    <source>
        <dbReference type="Proteomes" id="UP000002162"/>
    </source>
</evidence>
<evidence type="ECO:0000313" key="1">
    <source>
        <dbReference type="EMBL" id="ACA33019.1"/>
    </source>
</evidence>
<dbReference type="KEGG" id="upa:UPA3_0403"/>
<sequence>MNKPMCLLRLDNYYFTLLVFIYNDVTKVNDLIFIKSIPNNNQNNYESSNFLQTDLKIQLNTLINCFKKELHINFIDEIIVSYGFSSFQTTHTTFYNYNEFMKLRSNFNNEHSELLSSDQKSYIAVDFGISHYSKENSYKLISYYILKYDYQLIIDLCQSFNLKIKQFIVSQAHLNGLKFDNEDNKTSLLLELENFKINFRTYNEYNLISNVISETKNHFCLADIITQTAQSLNINPKKIESYFNDINYNNKKVIEINIDPKELFTYSFICGADIENTFLKIFKEHFEKSILSQFDHPLLDFNPKNLAFLFINTPFNNLNKIFYYFFSSYFKEVKIEVFQNKFFIYSNCYEYSNSQALAKQDFYNVHNMKNFDSFSNENILTKMHDQTINIKNF</sequence>
<dbReference type="HOGENOM" id="CLU_700092_0_0_14"/>
<gene>
    <name evidence="1" type="ordered locus">UPA3_0403</name>
</gene>
<organism evidence="1 2">
    <name type="scientific">Ureaplasma parvum serovar 3 (strain ATCC 27815 / 27 / NCTC 11736)</name>
    <dbReference type="NCBI Taxonomy" id="505682"/>
    <lineage>
        <taxon>Bacteria</taxon>
        <taxon>Bacillati</taxon>
        <taxon>Mycoplasmatota</taxon>
        <taxon>Mycoplasmoidales</taxon>
        <taxon>Mycoplasmoidaceae</taxon>
        <taxon>Ureaplasma</taxon>
    </lineage>
</organism>
<dbReference type="GeneID" id="29672305"/>
<proteinExistence type="predicted"/>
<accession>A0A2C9DYN9</accession>
<dbReference type="AlphaFoldDB" id="A0A2C9DYN9"/>
<reference evidence="1 2" key="1">
    <citation type="submission" date="2008-02" db="EMBL/GenBank/DDBJ databases">
        <title>Genome sequence of Ureaplasma parvum serovar 3.</title>
        <authorList>
            <person name="Methe B.A."/>
            <person name="Glass J."/>
            <person name="Waites K."/>
            <person name="Shrivastava S."/>
        </authorList>
    </citation>
    <scope>NUCLEOTIDE SEQUENCE [LARGE SCALE GENOMIC DNA]</scope>
    <source>
        <strain evidence="2">ATCC 27815 / 27 / NCTC 11736</strain>
    </source>
</reference>